<organism evidence="2 3">
    <name type="scientific">Chitiniphilus shinanonensis</name>
    <dbReference type="NCBI Taxonomy" id="553088"/>
    <lineage>
        <taxon>Bacteria</taxon>
        <taxon>Pseudomonadati</taxon>
        <taxon>Pseudomonadota</taxon>
        <taxon>Betaproteobacteria</taxon>
        <taxon>Neisseriales</taxon>
        <taxon>Chitinibacteraceae</taxon>
        <taxon>Chitiniphilus</taxon>
    </lineage>
</organism>
<feature type="transmembrane region" description="Helical" evidence="1">
    <location>
        <begin position="25"/>
        <end position="51"/>
    </location>
</feature>
<dbReference type="InterPro" id="IPR007436">
    <property type="entry name" value="DUF485"/>
</dbReference>
<dbReference type="InterPro" id="IPR052959">
    <property type="entry name" value="Inner_membrane_assoc"/>
</dbReference>
<dbReference type="PANTHER" id="PTHR38598">
    <property type="entry name" value="INNER MEMBRANE PROTEIN YJCH"/>
    <property type="match status" value="1"/>
</dbReference>
<dbReference type="RefSeq" id="WP_018749487.1">
    <property type="nucleotide sequence ID" value="NZ_BAABUF010000004.1"/>
</dbReference>
<dbReference type="PANTHER" id="PTHR38598:SF1">
    <property type="entry name" value="INNER MEMBRANE PROTEIN YJCH"/>
    <property type="match status" value="1"/>
</dbReference>
<keyword evidence="1" id="KW-0812">Transmembrane</keyword>
<keyword evidence="3" id="KW-1185">Reference proteome</keyword>
<dbReference type="Pfam" id="PF04341">
    <property type="entry name" value="DUF485"/>
    <property type="match status" value="1"/>
</dbReference>
<dbReference type="EMBL" id="BSOZ01000065">
    <property type="protein sequence ID" value="GLS05795.1"/>
    <property type="molecule type" value="Genomic_DNA"/>
</dbReference>
<keyword evidence="1" id="KW-0472">Membrane</keyword>
<comment type="caution">
    <text evidence="2">The sequence shown here is derived from an EMBL/GenBank/DDBJ whole genome shotgun (WGS) entry which is preliminary data.</text>
</comment>
<sequence length="103" mass="11515">MDETLLQRIQSNPKFTELVHKRSRLGWTLSIIMLVIYYGFVLVLAFSPATFGTPISAGSVTTVGIPVGILVILSAFVITGIYVRRANTEFDQLTRELVEEVRQ</sequence>
<keyword evidence="1" id="KW-1133">Transmembrane helix</keyword>
<name>A0ABQ6BXB6_9NEIS</name>
<reference evidence="3" key="1">
    <citation type="journal article" date="2019" name="Int. J. Syst. Evol. Microbiol.">
        <title>The Global Catalogue of Microorganisms (GCM) 10K type strain sequencing project: providing services to taxonomists for standard genome sequencing and annotation.</title>
        <authorList>
            <consortium name="The Broad Institute Genomics Platform"/>
            <consortium name="The Broad Institute Genome Sequencing Center for Infectious Disease"/>
            <person name="Wu L."/>
            <person name="Ma J."/>
        </authorList>
    </citation>
    <scope>NUCLEOTIDE SEQUENCE [LARGE SCALE GENOMIC DNA]</scope>
    <source>
        <strain evidence="3">NBRC 104970</strain>
    </source>
</reference>
<evidence type="ECO:0000313" key="2">
    <source>
        <dbReference type="EMBL" id="GLS05795.1"/>
    </source>
</evidence>
<accession>A0ABQ6BXB6</accession>
<proteinExistence type="predicted"/>
<dbReference type="Proteomes" id="UP001156836">
    <property type="component" value="Unassembled WGS sequence"/>
</dbReference>
<protein>
    <submittedName>
        <fullName evidence="2">Membrane protein</fullName>
    </submittedName>
</protein>
<gene>
    <name evidence="2" type="ORF">GCM10007860_29520</name>
</gene>
<evidence type="ECO:0000256" key="1">
    <source>
        <dbReference type="SAM" id="Phobius"/>
    </source>
</evidence>
<feature type="transmembrane region" description="Helical" evidence="1">
    <location>
        <begin position="63"/>
        <end position="83"/>
    </location>
</feature>
<evidence type="ECO:0000313" key="3">
    <source>
        <dbReference type="Proteomes" id="UP001156836"/>
    </source>
</evidence>